<dbReference type="EMBL" id="BNBI01000024">
    <property type="protein sequence ID" value="GHF34360.1"/>
    <property type="molecule type" value="Genomic_DNA"/>
</dbReference>
<dbReference type="Proteomes" id="UP000630718">
    <property type="component" value="Unassembled WGS sequence"/>
</dbReference>
<name>A0A919AZL4_9ACTN</name>
<gene>
    <name evidence="2" type="ORF">GCM10018772_70010</name>
</gene>
<evidence type="ECO:0000313" key="2">
    <source>
        <dbReference type="EMBL" id="GHF34360.1"/>
    </source>
</evidence>
<dbReference type="InterPro" id="IPR035992">
    <property type="entry name" value="Ricin_B-like_lectins"/>
</dbReference>
<feature type="compositionally biased region" description="Basic and acidic residues" evidence="1">
    <location>
        <begin position="47"/>
        <end position="56"/>
    </location>
</feature>
<keyword evidence="3" id="KW-1185">Reference proteome</keyword>
<evidence type="ECO:0000313" key="3">
    <source>
        <dbReference type="Proteomes" id="UP000630718"/>
    </source>
</evidence>
<organism evidence="2 3">
    <name type="scientific">Streptomyces fumanus</name>
    <dbReference type="NCBI Taxonomy" id="67302"/>
    <lineage>
        <taxon>Bacteria</taxon>
        <taxon>Bacillati</taxon>
        <taxon>Actinomycetota</taxon>
        <taxon>Actinomycetes</taxon>
        <taxon>Kitasatosporales</taxon>
        <taxon>Streptomycetaceae</taxon>
        <taxon>Streptomyces</taxon>
    </lineage>
</organism>
<reference evidence="2" key="1">
    <citation type="journal article" date="2014" name="Int. J. Syst. Evol. Microbiol.">
        <title>Complete genome sequence of Corynebacterium casei LMG S-19264T (=DSM 44701T), isolated from a smear-ripened cheese.</title>
        <authorList>
            <consortium name="US DOE Joint Genome Institute (JGI-PGF)"/>
            <person name="Walter F."/>
            <person name="Albersmeier A."/>
            <person name="Kalinowski J."/>
            <person name="Ruckert C."/>
        </authorList>
    </citation>
    <scope>NUCLEOTIDE SEQUENCE</scope>
    <source>
        <strain evidence="2">JCM 4477</strain>
    </source>
</reference>
<sequence>MSAQPRSSGAARGEPAAAAAAAPSIRRAVALPAVPAGPDQDLSGLRSRADRTRPGDPADAPAEDPTPAGPRRTARTGLRGAAAAALGRRATTSGASPAAEETPQRSRTAAEPGAGTADEAEARSGVPAAAQPESQARGEGDTEREGLRAAASDSSRPPAEEDGDSGSPYRPKKPMLAAAALTGLVLLAVPLLLATQGEREDRASAPDKPVHDFEAIVGGDSPTAGVYAPDSSRDTPAPKTTSPHARKRGEEKAAAADDAPKDAERVRTDGGAPTPSTGKEEAAASLPRGKKKEEEATDEKKADSHEAPASDADSSRSASSQKSTAPRWETATRLFTNSHTGACLSQKQSQRFIADAACGPGKWQRLVLGGGYSLFKNPSTGMCLDTNEDTLYVSPCTDKDPGQRWRTPSAGGCTVYLVSIGGRYTTGWNTDGVSMRAKNDADTPAKQKWRVSPSLTSGC</sequence>
<feature type="region of interest" description="Disordered" evidence="1">
    <location>
        <begin position="438"/>
        <end position="459"/>
    </location>
</feature>
<dbReference type="Gene3D" id="2.80.10.50">
    <property type="match status" value="1"/>
</dbReference>
<feature type="compositionally biased region" description="Basic and acidic residues" evidence="1">
    <location>
        <begin position="248"/>
        <end position="268"/>
    </location>
</feature>
<comment type="caution">
    <text evidence="2">The sequence shown here is derived from an EMBL/GenBank/DDBJ whole genome shotgun (WGS) entry which is preliminary data.</text>
</comment>
<feature type="compositionally biased region" description="Low complexity" evidence="1">
    <location>
        <begin position="148"/>
        <end position="157"/>
    </location>
</feature>
<proteinExistence type="predicted"/>
<accession>A0A919AZL4</accession>
<feature type="compositionally biased region" description="Low complexity" evidence="1">
    <location>
        <begin position="309"/>
        <end position="325"/>
    </location>
</feature>
<protein>
    <recommendedName>
        <fullName evidence="4">Ricin B lectin domain-containing protein</fullName>
    </recommendedName>
</protein>
<dbReference type="CDD" id="cd23415">
    <property type="entry name" value="beta-trefoil_Ricin_AH"/>
    <property type="match status" value="1"/>
</dbReference>
<feature type="region of interest" description="Disordered" evidence="1">
    <location>
        <begin position="198"/>
        <end position="327"/>
    </location>
</feature>
<reference evidence="2" key="2">
    <citation type="submission" date="2020-09" db="EMBL/GenBank/DDBJ databases">
        <authorList>
            <person name="Sun Q."/>
            <person name="Ohkuma M."/>
        </authorList>
    </citation>
    <scope>NUCLEOTIDE SEQUENCE</scope>
    <source>
        <strain evidence="2">JCM 4477</strain>
    </source>
</reference>
<feature type="region of interest" description="Disordered" evidence="1">
    <location>
        <begin position="1"/>
        <end position="174"/>
    </location>
</feature>
<evidence type="ECO:0008006" key="4">
    <source>
        <dbReference type="Google" id="ProtNLM"/>
    </source>
</evidence>
<feature type="compositionally biased region" description="Low complexity" evidence="1">
    <location>
        <begin position="57"/>
        <end position="95"/>
    </location>
</feature>
<feature type="compositionally biased region" description="Basic and acidic residues" evidence="1">
    <location>
        <begin position="198"/>
        <end position="214"/>
    </location>
</feature>
<feature type="compositionally biased region" description="Basic and acidic residues" evidence="1">
    <location>
        <begin position="136"/>
        <end position="147"/>
    </location>
</feature>
<feature type="compositionally biased region" description="Basic and acidic residues" evidence="1">
    <location>
        <begin position="291"/>
        <end position="308"/>
    </location>
</feature>
<feature type="compositionally biased region" description="Low complexity" evidence="1">
    <location>
        <begin position="1"/>
        <end position="30"/>
    </location>
</feature>
<evidence type="ECO:0000256" key="1">
    <source>
        <dbReference type="SAM" id="MobiDB-lite"/>
    </source>
</evidence>
<dbReference type="SUPFAM" id="SSF50370">
    <property type="entry name" value="Ricin B-like lectins"/>
    <property type="match status" value="1"/>
</dbReference>
<dbReference type="RefSeq" id="WP_190208503.1">
    <property type="nucleotide sequence ID" value="NZ_BNBI01000024.1"/>
</dbReference>
<dbReference type="PROSITE" id="PS50231">
    <property type="entry name" value="RICIN_B_LECTIN"/>
    <property type="match status" value="1"/>
</dbReference>
<dbReference type="AlphaFoldDB" id="A0A919AZL4"/>